<keyword evidence="8" id="KW-1185">Reference proteome</keyword>
<reference evidence="7" key="1">
    <citation type="journal article" date="2021" name="Sci. Adv.">
        <title>The American lobster genome reveals insights on longevity, neural, and immune adaptations.</title>
        <authorList>
            <person name="Polinski J.M."/>
            <person name="Zimin A.V."/>
            <person name="Clark K.F."/>
            <person name="Kohn A.B."/>
            <person name="Sadowski N."/>
            <person name="Timp W."/>
            <person name="Ptitsyn A."/>
            <person name="Khanna P."/>
            <person name="Romanova D.Y."/>
            <person name="Williams P."/>
            <person name="Greenwood S.J."/>
            <person name="Moroz L.L."/>
            <person name="Walt D.R."/>
            <person name="Bodnar A.G."/>
        </authorList>
    </citation>
    <scope>NUCLEOTIDE SEQUENCE</scope>
    <source>
        <strain evidence="7">GMGI-L3</strain>
    </source>
</reference>
<dbReference type="InterPro" id="IPR001841">
    <property type="entry name" value="Znf_RING"/>
</dbReference>
<dbReference type="Gene3D" id="3.30.40.10">
    <property type="entry name" value="Zinc/RING finger domain, C3HC4 (zinc finger)"/>
    <property type="match status" value="1"/>
</dbReference>
<evidence type="ECO:0000259" key="6">
    <source>
        <dbReference type="PROSITE" id="PS50089"/>
    </source>
</evidence>
<proteinExistence type="predicted"/>
<dbReference type="Pfam" id="PF13445">
    <property type="entry name" value="zf-RING_UBOX"/>
    <property type="match status" value="1"/>
</dbReference>
<feature type="compositionally biased region" description="Pro residues" evidence="5">
    <location>
        <begin position="273"/>
        <end position="292"/>
    </location>
</feature>
<protein>
    <submittedName>
        <fullName evidence="7">Myosin heavy chain 95F-like</fullName>
    </submittedName>
</protein>
<evidence type="ECO:0000313" key="7">
    <source>
        <dbReference type="EMBL" id="KAG7173231.1"/>
    </source>
</evidence>
<keyword evidence="3" id="KW-0862">Zinc</keyword>
<evidence type="ECO:0000256" key="3">
    <source>
        <dbReference type="ARBA" id="ARBA00022833"/>
    </source>
</evidence>
<dbReference type="InterPro" id="IPR013083">
    <property type="entry name" value="Znf_RING/FYVE/PHD"/>
</dbReference>
<accession>A0A8J5N4L4</accession>
<evidence type="ECO:0000313" key="8">
    <source>
        <dbReference type="Proteomes" id="UP000747542"/>
    </source>
</evidence>
<dbReference type="PANTHER" id="PTHR22791">
    <property type="entry name" value="RING-TYPE DOMAIN-CONTAINING PROTEIN"/>
    <property type="match status" value="1"/>
</dbReference>
<dbReference type="EMBL" id="JAHLQT010010116">
    <property type="protein sequence ID" value="KAG7173231.1"/>
    <property type="molecule type" value="Genomic_DNA"/>
</dbReference>
<comment type="caution">
    <text evidence="7">The sequence shown here is derived from an EMBL/GenBank/DDBJ whole genome shotgun (WGS) entry which is preliminary data.</text>
</comment>
<dbReference type="PROSITE" id="PS00518">
    <property type="entry name" value="ZF_RING_1"/>
    <property type="match status" value="1"/>
</dbReference>
<dbReference type="SMART" id="SM00184">
    <property type="entry name" value="RING"/>
    <property type="match status" value="1"/>
</dbReference>
<evidence type="ECO:0000256" key="5">
    <source>
        <dbReference type="SAM" id="MobiDB-lite"/>
    </source>
</evidence>
<dbReference type="PANTHER" id="PTHR22791:SF6">
    <property type="entry name" value="RING-TYPE DOMAIN-CONTAINING PROTEIN"/>
    <property type="match status" value="1"/>
</dbReference>
<dbReference type="SUPFAM" id="SSF57850">
    <property type="entry name" value="RING/U-box"/>
    <property type="match status" value="1"/>
</dbReference>
<dbReference type="GO" id="GO:0016567">
    <property type="term" value="P:protein ubiquitination"/>
    <property type="evidence" value="ECO:0007669"/>
    <property type="project" value="TreeGrafter"/>
</dbReference>
<dbReference type="InterPro" id="IPR017907">
    <property type="entry name" value="Znf_RING_CS"/>
</dbReference>
<dbReference type="GO" id="GO:0008270">
    <property type="term" value="F:zinc ion binding"/>
    <property type="evidence" value="ECO:0007669"/>
    <property type="project" value="UniProtKB-KW"/>
</dbReference>
<feature type="compositionally biased region" description="Basic residues" evidence="5">
    <location>
        <begin position="186"/>
        <end position="199"/>
    </location>
</feature>
<dbReference type="PROSITE" id="PS50089">
    <property type="entry name" value="ZF_RING_2"/>
    <property type="match status" value="1"/>
</dbReference>
<dbReference type="InterPro" id="IPR051435">
    <property type="entry name" value="RING_finger_E3_ubiq-ligases"/>
</dbReference>
<gene>
    <name evidence="7" type="primary">jar-L</name>
    <name evidence="7" type="ORF">Hamer_G014552</name>
</gene>
<dbReference type="InterPro" id="IPR027370">
    <property type="entry name" value="Znf-RING_euk"/>
</dbReference>
<name>A0A8J5N4L4_HOMAM</name>
<dbReference type="AlphaFoldDB" id="A0A8J5N4L4"/>
<evidence type="ECO:0000256" key="1">
    <source>
        <dbReference type="ARBA" id="ARBA00022723"/>
    </source>
</evidence>
<keyword evidence="2 4" id="KW-0863">Zinc-finger</keyword>
<feature type="region of interest" description="Disordered" evidence="5">
    <location>
        <begin position="161"/>
        <end position="346"/>
    </location>
</feature>
<feature type="domain" description="RING-type" evidence="6">
    <location>
        <begin position="9"/>
        <end position="76"/>
    </location>
</feature>
<sequence length="456" mass="51644">MDDEESLDCPVCLEHYNEDLHTPKMTPCLHTLCASCVVDLVSSAYPNNSQRGSDPGQRSKKPQVPKGKVVMCPLCRENMNTDRLQTNRYVLAHLRDLERLKALHHGEQQPDQQQQEAVTVLPHWLDNQQHDQIQTVTVPVYQHGRQDKHRHKYLHTYQHQSTEPLSMKHHRRVKVAPPPPPLTVTKPKRRFRFLNRRRAPVNIQRSKNSLSVIPDRSIPLLAPPPLPSSPGTPTHSPHHHHHLPTLPSLQSPNPSAGRLYPNLHSRDGHLPQHPLPPDPSSHSPHPSPPGLPVQPRNQRPPAVPSSTQQSNPLFSPSPPKPLCVSPAPRQTPSISQVPQQDSTDIIPSAPPAVDNFEDMWCRTCEEPAKEHTCAAHHLTPLLRGEEIESSAGEGEIGSGHPLDISHWTYAQIRDFINTSCDPHLLQACYREFDRRRHEYHRTIKRRKGKTRQALVH</sequence>
<feature type="compositionally biased region" description="Pro residues" evidence="5">
    <location>
        <begin position="221"/>
        <end position="230"/>
    </location>
</feature>
<feature type="compositionally biased region" description="Polar residues" evidence="5">
    <location>
        <begin position="328"/>
        <end position="345"/>
    </location>
</feature>
<dbReference type="GO" id="GO:0061630">
    <property type="term" value="F:ubiquitin protein ligase activity"/>
    <property type="evidence" value="ECO:0007669"/>
    <property type="project" value="TreeGrafter"/>
</dbReference>
<organism evidence="7 8">
    <name type="scientific">Homarus americanus</name>
    <name type="common">American lobster</name>
    <dbReference type="NCBI Taxonomy" id="6706"/>
    <lineage>
        <taxon>Eukaryota</taxon>
        <taxon>Metazoa</taxon>
        <taxon>Ecdysozoa</taxon>
        <taxon>Arthropoda</taxon>
        <taxon>Crustacea</taxon>
        <taxon>Multicrustacea</taxon>
        <taxon>Malacostraca</taxon>
        <taxon>Eumalacostraca</taxon>
        <taxon>Eucarida</taxon>
        <taxon>Decapoda</taxon>
        <taxon>Pleocyemata</taxon>
        <taxon>Astacidea</taxon>
        <taxon>Nephropoidea</taxon>
        <taxon>Nephropidae</taxon>
        <taxon>Homarus</taxon>
    </lineage>
</organism>
<evidence type="ECO:0000256" key="2">
    <source>
        <dbReference type="ARBA" id="ARBA00022771"/>
    </source>
</evidence>
<keyword evidence="1" id="KW-0479">Metal-binding</keyword>
<dbReference type="Proteomes" id="UP000747542">
    <property type="component" value="Unassembled WGS sequence"/>
</dbReference>
<evidence type="ECO:0000256" key="4">
    <source>
        <dbReference type="PROSITE-ProRule" id="PRU00175"/>
    </source>
</evidence>
<feature type="compositionally biased region" description="Polar residues" evidence="5">
    <location>
        <begin position="304"/>
        <end position="314"/>
    </location>
</feature>